<keyword evidence="5" id="KW-1185">Reference proteome</keyword>
<dbReference type="CDD" id="cd07385">
    <property type="entry name" value="MPP_YkuE_C"/>
    <property type="match status" value="1"/>
</dbReference>
<dbReference type="InterPro" id="IPR029052">
    <property type="entry name" value="Metallo-depent_PP-like"/>
</dbReference>
<dbReference type="RefSeq" id="WP_345825391.1">
    <property type="nucleotide sequence ID" value="NZ_JBDIML010000003.1"/>
</dbReference>
<keyword evidence="1" id="KW-0479">Metal-binding</keyword>
<dbReference type="Pfam" id="PF00149">
    <property type="entry name" value="Metallophos"/>
    <property type="match status" value="1"/>
</dbReference>
<evidence type="ECO:0000313" key="4">
    <source>
        <dbReference type="EMBL" id="MEN2767925.1"/>
    </source>
</evidence>
<organism evidence="4 5">
    <name type="scientific">Ornithinibacillus xuwenensis</name>
    <dbReference type="NCBI Taxonomy" id="3144668"/>
    <lineage>
        <taxon>Bacteria</taxon>
        <taxon>Bacillati</taxon>
        <taxon>Bacillota</taxon>
        <taxon>Bacilli</taxon>
        <taxon>Bacillales</taxon>
        <taxon>Bacillaceae</taxon>
        <taxon>Ornithinibacillus</taxon>
    </lineage>
</organism>
<evidence type="ECO:0000259" key="3">
    <source>
        <dbReference type="Pfam" id="PF00149"/>
    </source>
</evidence>
<name>A0ABU9XI24_9BACI</name>
<evidence type="ECO:0000256" key="2">
    <source>
        <dbReference type="ARBA" id="ARBA00022801"/>
    </source>
</evidence>
<feature type="domain" description="Calcineurin-like phosphoesterase" evidence="3">
    <location>
        <begin position="59"/>
        <end position="220"/>
    </location>
</feature>
<reference evidence="4 5" key="1">
    <citation type="submission" date="2024-05" db="EMBL/GenBank/DDBJ databases">
        <authorList>
            <person name="Haq I."/>
            <person name="Ullah Z."/>
            <person name="Ahmad R."/>
            <person name="Li M."/>
            <person name="Tong Y."/>
        </authorList>
    </citation>
    <scope>NUCLEOTIDE SEQUENCE [LARGE SCALE GENOMIC DNA]</scope>
    <source>
        <strain evidence="4 5">16A2E</strain>
    </source>
</reference>
<dbReference type="SUPFAM" id="SSF56300">
    <property type="entry name" value="Metallo-dependent phosphatases"/>
    <property type="match status" value="1"/>
</dbReference>
<dbReference type="EMBL" id="JBDIML010000003">
    <property type="protein sequence ID" value="MEN2767925.1"/>
    <property type="molecule type" value="Genomic_DNA"/>
</dbReference>
<dbReference type="Proteomes" id="UP001444625">
    <property type="component" value="Unassembled WGS sequence"/>
</dbReference>
<protein>
    <submittedName>
        <fullName evidence="4">Metallophosphoesterase</fullName>
    </submittedName>
</protein>
<comment type="caution">
    <text evidence="4">The sequence shown here is derived from an EMBL/GenBank/DDBJ whole genome shotgun (WGS) entry which is preliminary data.</text>
</comment>
<dbReference type="InterPro" id="IPR004843">
    <property type="entry name" value="Calcineurin-like_PHP"/>
</dbReference>
<evidence type="ECO:0000256" key="1">
    <source>
        <dbReference type="ARBA" id="ARBA00022723"/>
    </source>
</evidence>
<gene>
    <name evidence="4" type="ORF">ABC228_12045</name>
</gene>
<accession>A0ABU9XI24</accession>
<proteinExistence type="predicted"/>
<sequence length="285" mass="31790">MPKDRIVKSGFKTKKKLLIWSGILVILTSCVKVYIDTNVMKVNKVQFHNEKIPADSEFTILQISDLHNKEFGQNNEKLIQTVKKENADIIVLTGDLISRDTNNFSNVFMLVEKITALNKHVYFVTGNHEWDHTNTRNFVEGLQERNVTVLNNQSSSIKIGQVIINLVGIDDVSTNHENMSAAFVNVDKTNYTVLLSHAPNVVEEYEDISADLILSGHTHGGQIRVPFIGAIVAPDQGLLPQLEKGTYEINENQFLYIDSGLGTSVAPVRFLNQSQVSVITISGAR</sequence>
<dbReference type="InterPro" id="IPR051158">
    <property type="entry name" value="Metallophosphoesterase_sf"/>
</dbReference>
<evidence type="ECO:0000313" key="5">
    <source>
        <dbReference type="Proteomes" id="UP001444625"/>
    </source>
</evidence>
<dbReference type="PANTHER" id="PTHR31302">
    <property type="entry name" value="TRANSMEMBRANE PROTEIN WITH METALLOPHOSPHOESTERASE DOMAIN-RELATED"/>
    <property type="match status" value="1"/>
</dbReference>
<dbReference type="PANTHER" id="PTHR31302:SF31">
    <property type="entry name" value="PHOSPHODIESTERASE YAEI"/>
    <property type="match status" value="1"/>
</dbReference>
<keyword evidence="2" id="KW-0378">Hydrolase</keyword>
<dbReference type="PROSITE" id="PS51257">
    <property type="entry name" value="PROKAR_LIPOPROTEIN"/>
    <property type="match status" value="1"/>
</dbReference>
<dbReference type="Gene3D" id="3.60.21.10">
    <property type="match status" value="1"/>
</dbReference>